<organism evidence="2 3">
    <name type="scientific">Pirellulimonas nuda</name>
    <dbReference type="NCBI Taxonomy" id="2528009"/>
    <lineage>
        <taxon>Bacteria</taxon>
        <taxon>Pseudomonadati</taxon>
        <taxon>Planctomycetota</taxon>
        <taxon>Planctomycetia</taxon>
        <taxon>Pirellulales</taxon>
        <taxon>Lacipirellulaceae</taxon>
        <taxon>Pirellulimonas</taxon>
    </lineage>
</organism>
<keyword evidence="3" id="KW-1185">Reference proteome</keyword>
<evidence type="ECO:0000256" key="1">
    <source>
        <dbReference type="SAM" id="MobiDB-lite"/>
    </source>
</evidence>
<dbReference type="EMBL" id="CP036291">
    <property type="protein sequence ID" value="QDU90811.1"/>
    <property type="molecule type" value="Genomic_DNA"/>
</dbReference>
<accession>A0A518DH56</accession>
<proteinExistence type="predicted"/>
<name>A0A518DH56_9BACT</name>
<dbReference type="Proteomes" id="UP000317429">
    <property type="component" value="Chromosome"/>
</dbReference>
<reference evidence="2 3" key="1">
    <citation type="submission" date="2019-02" db="EMBL/GenBank/DDBJ databases">
        <title>Deep-cultivation of Planctomycetes and their phenomic and genomic characterization uncovers novel biology.</title>
        <authorList>
            <person name="Wiegand S."/>
            <person name="Jogler M."/>
            <person name="Boedeker C."/>
            <person name="Pinto D."/>
            <person name="Vollmers J."/>
            <person name="Rivas-Marin E."/>
            <person name="Kohn T."/>
            <person name="Peeters S.H."/>
            <person name="Heuer A."/>
            <person name="Rast P."/>
            <person name="Oberbeckmann S."/>
            <person name="Bunk B."/>
            <person name="Jeske O."/>
            <person name="Meyerdierks A."/>
            <person name="Storesund J.E."/>
            <person name="Kallscheuer N."/>
            <person name="Luecker S."/>
            <person name="Lage O.M."/>
            <person name="Pohl T."/>
            <person name="Merkel B.J."/>
            <person name="Hornburger P."/>
            <person name="Mueller R.-W."/>
            <person name="Bruemmer F."/>
            <person name="Labrenz M."/>
            <person name="Spormann A.M."/>
            <person name="Op den Camp H."/>
            <person name="Overmann J."/>
            <person name="Amann R."/>
            <person name="Jetten M.S.M."/>
            <person name="Mascher T."/>
            <person name="Medema M.H."/>
            <person name="Devos D.P."/>
            <person name="Kaster A.-K."/>
            <person name="Ovreas L."/>
            <person name="Rohde M."/>
            <person name="Galperin M.Y."/>
            <person name="Jogler C."/>
        </authorList>
    </citation>
    <scope>NUCLEOTIDE SEQUENCE [LARGE SCALE GENOMIC DNA]</scope>
    <source>
        <strain evidence="2 3">Pla175</strain>
    </source>
</reference>
<dbReference type="AlphaFoldDB" id="A0A518DH56"/>
<sequence length="106" mass="11781">MGLYHADVERRMVNFFGTLSEKDRRRYAAVEAERLGRAASPTFRSCWGATTGRSGLTRRKPSASPATRPRGGSEIKGSSTQEFVAGILGLRRFPHFLLLSFPPPDR</sequence>
<dbReference type="KEGG" id="pnd:Pla175_42240"/>
<protein>
    <submittedName>
        <fullName evidence="2">Uncharacterized protein</fullName>
    </submittedName>
</protein>
<feature type="region of interest" description="Disordered" evidence="1">
    <location>
        <begin position="50"/>
        <end position="78"/>
    </location>
</feature>
<evidence type="ECO:0000313" key="3">
    <source>
        <dbReference type="Proteomes" id="UP000317429"/>
    </source>
</evidence>
<evidence type="ECO:0000313" key="2">
    <source>
        <dbReference type="EMBL" id="QDU90811.1"/>
    </source>
</evidence>
<gene>
    <name evidence="2" type="ORF">Pla175_42240</name>
</gene>